<dbReference type="Proteomes" id="UP001049518">
    <property type="component" value="Chromosome"/>
</dbReference>
<evidence type="ECO:0000313" key="2">
    <source>
        <dbReference type="Proteomes" id="UP001049518"/>
    </source>
</evidence>
<reference evidence="1" key="1">
    <citation type="submission" date="2020-07" db="EMBL/GenBank/DDBJ databases">
        <authorList>
            <person name="Tarantini F.S."/>
            <person name="Hong K.W."/>
            <person name="Chan K.G."/>
        </authorList>
    </citation>
    <scope>NUCLEOTIDE SEQUENCE</scope>
    <source>
        <strain evidence="1">32-07</strain>
    </source>
</reference>
<dbReference type="RefSeq" id="WP_231329090.1">
    <property type="nucleotide sequence ID" value="NZ_CP059572.1"/>
</dbReference>
<dbReference type="InterPro" id="IPR019587">
    <property type="entry name" value="Polyketide_cyclase/dehydratase"/>
</dbReference>
<dbReference type="Pfam" id="PF10604">
    <property type="entry name" value="Polyketide_cyc2"/>
    <property type="match status" value="1"/>
</dbReference>
<protein>
    <submittedName>
        <fullName evidence="1">SRPBCC family protein</fullName>
    </submittedName>
</protein>
<evidence type="ECO:0000313" key="1">
    <source>
        <dbReference type="EMBL" id="QXJ23402.1"/>
    </source>
</evidence>
<keyword evidence="2" id="KW-1185">Reference proteome</keyword>
<name>A0ABX8QXE3_9ACTN</name>
<dbReference type="InterPro" id="IPR023393">
    <property type="entry name" value="START-like_dom_sf"/>
</dbReference>
<dbReference type="CDD" id="cd08861">
    <property type="entry name" value="OtcD1_ARO-CYC_like"/>
    <property type="match status" value="1"/>
</dbReference>
<sequence length="323" mass="35222">MTGPATVPQTRTATHTIEVRATAGAVYQLVADVTRWPVIFGPTVHVERTHEEPGAEHFRIWATVNGQVKNWESRRRFDPRALRISFRQVRSAAPLASMGGEWTFRPLGPARCEVVLQHHYAVIDDDPAAVAAIARALDDNSEAELGALRRVAELGCSAGEAAFAFDDVVYTTGRARDVMDFLARGDLWAERIPHVKAAQMSESDGVQRLTMDTETPDGSTHRTSSTRLLIGDTLVYKQHLPPKLLIGHAGQWAVRATQGDGAVVTARHMVLVDPESVQDVLGAEATLADARRFVRRALSDNSTKTLELAGAYAESSASPAERE</sequence>
<dbReference type="Gene3D" id="3.30.530.20">
    <property type="match status" value="2"/>
</dbReference>
<organism evidence="1 2">
    <name type="scientific">Actinomadura graeca</name>
    <dbReference type="NCBI Taxonomy" id="2750812"/>
    <lineage>
        <taxon>Bacteria</taxon>
        <taxon>Bacillati</taxon>
        <taxon>Actinomycetota</taxon>
        <taxon>Actinomycetes</taxon>
        <taxon>Streptosporangiales</taxon>
        <taxon>Thermomonosporaceae</taxon>
        <taxon>Actinomadura</taxon>
    </lineage>
</organism>
<gene>
    <name evidence="1" type="ORF">AGRA3207_004549</name>
</gene>
<proteinExistence type="predicted"/>
<dbReference type="EMBL" id="CP059572">
    <property type="protein sequence ID" value="QXJ23402.1"/>
    <property type="molecule type" value="Genomic_DNA"/>
</dbReference>
<dbReference type="SUPFAM" id="SSF55961">
    <property type="entry name" value="Bet v1-like"/>
    <property type="match status" value="2"/>
</dbReference>
<accession>A0ABX8QXE3</accession>